<evidence type="ECO:0000256" key="1">
    <source>
        <dbReference type="SAM" id="SignalP"/>
    </source>
</evidence>
<sequence>MKTSSFIKPLSVLALLLAFNAAHADDKLIDVPNGIAAPQALNTVKHALSEQQWSVTNVGPNAISAVRKEGLHDASITVAIANGALVYEAEARPVLTHSPHAFPATVTAAVPSRWIDALRSQVQMSLVSLAVNKAGSGDAAGL</sequence>
<dbReference type="EMBL" id="JAAVXB010000002">
    <property type="protein sequence ID" value="NKF21345.1"/>
    <property type="molecule type" value="Genomic_DNA"/>
</dbReference>
<organism evidence="2 3">
    <name type="scientific">Solimonas marina</name>
    <dbReference type="NCBI Taxonomy" id="2714601"/>
    <lineage>
        <taxon>Bacteria</taxon>
        <taxon>Pseudomonadati</taxon>
        <taxon>Pseudomonadota</taxon>
        <taxon>Gammaproteobacteria</taxon>
        <taxon>Nevskiales</taxon>
        <taxon>Nevskiaceae</taxon>
        <taxon>Solimonas</taxon>
    </lineage>
</organism>
<dbReference type="RefSeq" id="WP_168146618.1">
    <property type="nucleotide sequence ID" value="NZ_JAAVXB010000002.1"/>
</dbReference>
<reference evidence="2" key="1">
    <citation type="submission" date="2020-03" db="EMBL/GenBank/DDBJ databases">
        <title>Solimonas marina sp. nov., isolated from deep seawater of the Pacific Ocean.</title>
        <authorList>
            <person name="Liu X."/>
            <person name="Lai Q."/>
            <person name="Sun F."/>
            <person name="Gai Y."/>
            <person name="Li G."/>
            <person name="Shao Z."/>
        </authorList>
    </citation>
    <scope>NUCLEOTIDE SEQUENCE</scope>
    <source>
        <strain evidence="2">C16B3</strain>
    </source>
</reference>
<comment type="caution">
    <text evidence="2">The sequence shown here is derived from an EMBL/GenBank/DDBJ whole genome shotgun (WGS) entry which is preliminary data.</text>
</comment>
<dbReference type="AlphaFoldDB" id="A0A969WAK0"/>
<feature type="chain" id="PRO_5037701797" evidence="1">
    <location>
        <begin position="25"/>
        <end position="142"/>
    </location>
</feature>
<accession>A0A969WAK0</accession>
<keyword evidence="3" id="KW-1185">Reference proteome</keyword>
<gene>
    <name evidence="2" type="ORF">G7Y82_03375</name>
</gene>
<proteinExistence type="predicted"/>
<name>A0A969WAK0_9GAMM</name>
<evidence type="ECO:0000313" key="2">
    <source>
        <dbReference type="EMBL" id="NKF21345.1"/>
    </source>
</evidence>
<feature type="signal peptide" evidence="1">
    <location>
        <begin position="1"/>
        <end position="24"/>
    </location>
</feature>
<evidence type="ECO:0000313" key="3">
    <source>
        <dbReference type="Proteomes" id="UP000653472"/>
    </source>
</evidence>
<protein>
    <submittedName>
        <fullName evidence="2">Uncharacterized protein</fullName>
    </submittedName>
</protein>
<dbReference type="Proteomes" id="UP000653472">
    <property type="component" value="Unassembled WGS sequence"/>
</dbReference>
<keyword evidence="1" id="KW-0732">Signal</keyword>